<gene>
    <name evidence="9" type="ORF">UFOPK4098_01285</name>
    <name evidence="10" type="ORF">UFOPK4347_00102</name>
</gene>
<feature type="domain" description="FAD dependent oxidoreductase" evidence="7">
    <location>
        <begin position="27"/>
        <end position="399"/>
    </location>
</feature>
<dbReference type="GO" id="GO:0006071">
    <property type="term" value="P:glycerol metabolic process"/>
    <property type="evidence" value="ECO:0007669"/>
    <property type="project" value="UniProtKB-KW"/>
</dbReference>
<dbReference type="InterPro" id="IPR031656">
    <property type="entry name" value="DAO_C"/>
</dbReference>
<protein>
    <submittedName>
        <fullName evidence="9">Unannotated protein</fullName>
    </submittedName>
</protein>
<evidence type="ECO:0000256" key="1">
    <source>
        <dbReference type="ARBA" id="ARBA00001974"/>
    </source>
</evidence>
<dbReference type="Gene3D" id="3.50.50.60">
    <property type="entry name" value="FAD/NAD(P)-binding domain"/>
    <property type="match status" value="1"/>
</dbReference>
<dbReference type="PANTHER" id="PTHR11985">
    <property type="entry name" value="GLYCEROL-3-PHOSPHATE DEHYDROGENASE"/>
    <property type="match status" value="1"/>
</dbReference>
<dbReference type="InterPro" id="IPR036188">
    <property type="entry name" value="FAD/NAD-bd_sf"/>
</dbReference>
<comment type="similarity">
    <text evidence="2">Belongs to the FAD-dependent glycerol-3-phosphate dehydrogenase family.</text>
</comment>
<evidence type="ECO:0000256" key="6">
    <source>
        <dbReference type="ARBA" id="ARBA00023002"/>
    </source>
</evidence>
<dbReference type="InterPro" id="IPR000447">
    <property type="entry name" value="G3P_DH_FAD-dep"/>
</dbReference>
<dbReference type="PRINTS" id="PR01001">
    <property type="entry name" value="FADG3PDH"/>
</dbReference>
<dbReference type="Pfam" id="PF16901">
    <property type="entry name" value="DAO_C"/>
    <property type="match status" value="1"/>
</dbReference>
<evidence type="ECO:0000256" key="5">
    <source>
        <dbReference type="ARBA" id="ARBA00022827"/>
    </source>
</evidence>
<evidence type="ECO:0000259" key="8">
    <source>
        <dbReference type="Pfam" id="PF16901"/>
    </source>
</evidence>
<proteinExistence type="inferred from homology"/>
<dbReference type="InterPro" id="IPR038299">
    <property type="entry name" value="DAO_C_sf"/>
</dbReference>
<sequence length="569" mass="62528">MSNATPLSAPLLTRAQALQNLVHQEFDVVIVGGGVTGLGVAVDAASRGLRVALLERHDFSSGTSSKSSKLIHGGLRYLQQGDVRLVYEALHERRRLRSNAPHLVQVLPFMIPIVTKDGLIKKKIARALGSALWMYDLTGGWRIGKFHRRLNAKAAYKHLPTMPKDRLASAYLYYDAAADDSRICIALAQTAAQQGATLANWCSVTGIEKDATGKFVVQAQSQEGDTFTIKAKAVVNATGVWADDVRKLDEGKHPSSIRPAKGVHITVPWNLVRNDIAVVIPVPKDKRSLFVVPWVPNGDGTFQYTYIGTTDTSYDGSVDNPQCTKDDIDYVLRALNASITNEVTHKDVLAVWAGLRPLVKPDENEKIGERTADLSRRHRVSTSDSGVITVTGGKLTTYREMSEDTIDAVIHQLHLSNKKYRCRTKNLALHGSRGYRESKSRNAQQMHLAHRFGSYASDIDALIAAQPDLGLPLIDGLPYLRAEAMYAATHEMAYTLDDVLSRRTRALLFNRAATKNAARSVAELIAPQLQWSESDINNQVELFNAICAEEEAAGLVTESEFIAATKEQP</sequence>
<dbReference type="EMBL" id="CAFBPN010000091">
    <property type="protein sequence ID" value="CAB5027893.1"/>
    <property type="molecule type" value="Genomic_DNA"/>
</dbReference>
<dbReference type="InterPro" id="IPR006076">
    <property type="entry name" value="FAD-dep_OxRdtase"/>
</dbReference>
<dbReference type="Pfam" id="PF01266">
    <property type="entry name" value="DAO"/>
    <property type="match status" value="1"/>
</dbReference>
<feature type="domain" description="Alpha-glycerophosphate oxidase C-terminal" evidence="8">
    <location>
        <begin position="422"/>
        <end position="534"/>
    </location>
</feature>
<evidence type="ECO:0000256" key="2">
    <source>
        <dbReference type="ARBA" id="ARBA00007330"/>
    </source>
</evidence>
<dbReference type="AlphaFoldDB" id="A0A6J7RGE4"/>
<dbReference type="SUPFAM" id="SSF51905">
    <property type="entry name" value="FAD/NAD(P)-binding domain"/>
    <property type="match status" value="1"/>
</dbReference>
<keyword evidence="6" id="KW-0560">Oxidoreductase</keyword>
<dbReference type="GO" id="GO:0004368">
    <property type="term" value="F:glycerol-3-phosphate dehydrogenase (quinone) activity"/>
    <property type="evidence" value="ECO:0007669"/>
    <property type="project" value="InterPro"/>
</dbReference>
<keyword evidence="4" id="KW-0319">Glycerol metabolism</keyword>
<evidence type="ECO:0000256" key="3">
    <source>
        <dbReference type="ARBA" id="ARBA00022630"/>
    </source>
</evidence>
<reference evidence="9" key="1">
    <citation type="submission" date="2020-05" db="EMBL/GenBank/DDBJ databases">
        <authorList>
            <person name="Chiriac C."/>
            <person name="Salcher M."/>
            <person name="Ghai R."/>
            <person name="Kavagutti S V."/>
        </authorList>
    </citation>
    <scope>NUCLEOTIDE SEQUENCE</scope>
</reference>
<dbReference type="Gene3D" id="1.10.8.870">
    <property type="entry name" value="Alpha-glycerophosphate oxidase, cap domain"/>
    <property type="match status" value="1"/>
</dbReference>
<dbReference type="Gene3D" id="3.30.9.10">
    <property type="entry name" value="D-Amino Acid Oxidase, subunit A, domain 2"/>
    <property type="match status" value="1"/>
</dbReference>
<name>A0A6J7RGE4_9ZZZZ</name>
<dbReference type="GO" id="GO:0046168">
    <property type="term" value="P:glycerol-3-phosphate catabolic process"/>
    <property type="evidence" value="ECO:0007669"/>
    <property type="project" value="TreeGrafter"/>
</dbReference>
<evidence type="ECO:0000259" key="7">
    <source>
        <dbReference type="Pfam" id="PF01266"/>
    </source>
</evidence>
<dbReference type="PANTHER" id="PTHR11985:SF35">
    <property type="entry name" value="ANAEROBIC GLYCEROL-3-PHOSPHATE DEHYDROGENASE SUBUNIT A"/>
    <property type="match status" value="1"/>
</dbReference>
<comment type="cofactor">
    <cofactor evidence="1">
        <name>FAD</name>
        <dbReference type="ChEBI" id="CHEBI:57692"/>
    </cofactor>
</comment>
<keyword evidence="3" id="KW-0285">Flavoprotein</keyword>
<dbReference type="EMBL" id="CAFBQU010000001">
    <property type="protein sequence ID" value="CAB5058371.1"/>
    <property type="molecule type" value="Genomic_DNA"/>
</dbReference>
<keyword evidence="5" id="KW-0274">FAD</keyword>
<organism evidence="9">
    <name type="scientific">freshwater metagenome</name>
    <dbReference type="NCBI Taxonomy" id="449393"/>
    <lineage>
        <taxon>unclassified sequences</taxon>
        <taxon>metagenomes</taxon>
        <taxon>ecological metagenomes</taxon>
    </lineage>
</organism>
<evidence type="ECO:0000313" key="9">
    <source>
        <dbReference type="EMBL" id="CAB5027893.1"/>
    </source>
</evidence>
<evidence type="ECO:0000256" key="4">
    <source>
        <dbReference type="ARBA" id="ARBA00022798"/>
    </source>
</evidence>
<evidence type="ECO:0000313" key="10">
    <source>
        <dbReference type="EMBL" id="CAB5058371.1"/>
    </source>
</evidence>
<accession>A0A6J7RGE4</accession>